<reference evidence="3" key="1">
    <citation type="submission" date="2016-12" db="EMBL/GenBank/DDBJ databases">
        <authorList>
            <person name="Varghese N."/>
            <person name="Submissions S."/>
        </authorList>
    </citation>
    <scope>NUCLEOTIDE SEQUENCE [LARGE SCALE GENOMIC DNA]</scope>
    <source>
        <strain evidence="3">DSM 25035</strain>
    </source>
</reference>
<dbReference type="InterPro" id="IPR001173">
    <property type="entry name" value="Glyco_trans_2-like"/>
</dbReference>
<name>A0A1M7ZDB4_9BACT</name>
<dbReference type="Gene3D" id="3.90.550.10">
    <property type="entry name" value="Spore Coat Polysaccharide Biosynthesis Protein SpsA, Chain A"/>
    <property type="match status" value="1"/>
</dbReference>
<dbReference type="Proteomes" id="UP000184609">
    <property type="component" value="Unassembled WGS sequence"/>
</dbReference>
<dbReference type="SUPFAM" id="SSF53448">
    <property type="entry name" value="Nucleotide-diphospho-sugar transferases"/>
    <property type="match status" value="1"/>
</dbReference>
<evidence type="ECO:0000313" key="3">
    <source>
        <dbReference type="Proteomes" id="UP000184609"/>
    </source>
</evidence>
<gene>
    <name evidence="2" type="ORF">SAMN04488108_2396</name>
</gene>
<dbReference type="Pfam" id="PF00535">
    <property type="entry name" value="Glycos_transf_2"/>
    <property type="match status" value="1"/>
</dbReference>
<feature type="domain" description="Glycosyltransferase 2-like" evidence="1">
    <location>
        <begin position="9"/>
        <end position="137"/>
    </location>
</feature>
<accession>A0A1M7ZDB4</accession>
<organism evidence="2 3">
    <name type="scientific">Algoriphagus zhangzhouensis</name>
    <dbReference type="NCBI Taxonomy" id="1073327"/>
    <lineage>
        <taxon>Bacteria</taxon>
        <taxon>Pseudomonadati</taxon>
        <taxon>Bacteroidota</taxon>
        <taxon>Cytophagia</taxon>
        <taxon>Cytophagales</taxon>
        <taxon>Cyclobacteriaceae</taxon>
        <taxon>Algoriphagus</taxon>
    </lineage>
</organism>
<evidence type="ECO:0000259" key="1">
    <source>
        <dbReference type="Pfam" id="PF00535"/>
    </source>
</evidence>
<dbReference type="EMBL" id="FRXN01000003">
    <property type="protein sequence ID" value="SHO62911.1"/>
    <property type="molecule type" value="Genomic_DNA"/>
</dbReference>
<protein>
    <submittedName>
        <fullName evidence="2">Glycosyltransferase, GT2 family</fullName>
    </submittedName>
</protein>
<dbReference type="GO" id="GO:0016740">
    <property type="term" value="F:transferase activity"/>
    <property type="evidence" value="ECO:0007669"/>
    <property type="project" value="UniProtKB-KW"/>
</dbReference>
<dbReference type="OrthoDB" id="396512at2"/>
<dbReference type="STRING" id="1073327.SAMN04488108_2396"/>
<dbReference type="PANTHER" id="PTHR43685">
    <property type="entry name" value="GLYCOSYLTRANSFERASE"/>
    <property type="match status" value="1"/>
</dbReference>
<dbReference type="CDD" id="cd00761">
    <property type="entry name" value="Glyco_tranf_GTA_type"/>
    <property type="match status" value="1"/>
</dbReference>
<proteinExistence type="predicted"/>
<dbReference type="InterPro" id="IPR050834">
    <property type="entry name" value="Glycosyltransf_2"/>
</dbReference>
<dbReference type="PANTHER" id="PTHR43685:SF2">
    <property type="entry name" value="GLYCOSYLTRANSFERASE 2-LIKE DOMAIN-CONTAINING PROTEIN"/>
    <property type="match status" value="1"/>
</dbReference>
<evidence type="ECO:0000313" key="2">
    <source>
        <dbReference type="EMBL" id="SHO62911.1"/>
    </source>
</evidence>
<dbReference type="AlphaFoldDB" id="A0A1M7ZDB4"/>
<keyword evidence="2" id="KW-0808">Transferase</keyword>
<dbReference type="InterPro" id="IPR029044">
    <property type="entry name" value="Nucleotide-diphossugar_trans"/>
</dbReference>
<keyword evidence="3" id="KW-1185">Reference proteome</keyword>
<sequence>MIDKPQVGIICIAYNHEKWVKETLESVSLQDYYHKELLIVDNGSKDQTRDEIQDWLGQFTGLFTVKTKFLDKSRPYCELFNECLSELEVDYVVDLAGDDVLYPDHISNSVDMLVKDPRAAFVFSDAYILEPNGEIRTFYKRNDFGEIAEEIELGLIYETLLERSFISAPTMVFNAEILKKESGYDPDLYYEDFDVQLRLARKYPVLFSDHVGVLKRVHDDSMSAGQYRRYESKMLPSTLKVCEKALEMNENDRENEALHKRIMYELKHALWSANFGVAEGFIHLGIQCGLKSLQFKLYKLWAKWKVDVSWLYVRIT</sequence>
<dbReference type="RefSeq" id="WP_073572040.1">
    <property type="nucleotide sequence ID" value="NZ_FRXN01000003.1"/>
</dbReference>